<feature type="transmembrane region" description="Helical" evidence="2">
    <location>
        <begin position="58"/>
        <end position="79"/>
    </location>
</feature>
<accession>A0A0M3JZ15</accession>
<comment type="similarity">
    <text evidence="1">Belongs to the TMEM70 family.</text>
</comment>
<keyword evidence="2" id="KW-0472">Membrane</keyword>
<organism evidence="3">
    <name type="scientific">Anisakis simplex</name>
    <name type="common">Herring worm</name>
    <dbReference type="NCBI Taxonomy" id="6269"/>
    <lineage>
        <taxon>Eukaryota</taxon>
        <taxon>Metazoa</taxon>
        <taxon>Ecdysozoa</taxon>
        <taxon>Nematoda</taxon>
        <taxon>Chromadorea</taxon>
        <taxon>Rhabditida</taxon>
        <taxon>Spirurina</taxon>
        <taxon>Ascaridomorpha</taxon>
        <taxon>Ascaridoidea</taxon>
        <taxon>Anisakidae</taxon>
        <taxon>Anisakis</taxon>
        <taxon>Anisakis simplex complex</taxon>
    </lineage>
</organism>
<evidence type="ECO:0000256" key="1">
    <source>
        <dbReference type="ARBA" id="ARBA00005280"/>
    </source>
</evidence>
<feature type="transmembrane region" description="Helical" evidence="2">
    <location>
        <begin position="28"/>
        <end position="52"/>
    </location>
</feature>
<dbReference type="WBParaSite" id="ASIM_0001371601-mRNA-1">
    <property type="protein sequence ID" value="ASIM_0001371601-mRNA-1"/>
    <property type="gene ID" value="ASIM_0001371601"/>
</dbReference>
<dbReference type="GO" id="GO:0033615">
    <property type="term" value="P:mitochondrial proton-transporting ATP synthase complex assembly"/>
    <property type="evidence" value="ECO:0007669"/>
    <property type="project" value="TreeGrafter"/>
</dbReference>
<keyword evidence="2" id="KW-1133">Transmembrane helix</keyword>
<keyword evidence="2" id="KW-0812">Transmembrane</keyword>
<dbReference type="PANTHER" id="PTHR13281:SF0">
    <property type="entry name" value="TRANSMEMBRANE PROTEIN 70, MITOCHONDRIAL"/>
    <property type="match status" value="1"/>
</dbReference>
<protein>
    <submittedName>
        <fullName evidence="3">Transmembrane protein 231</fullName>
    </submittedName>
</protein>
<dbReference type="Pfam" id="PF06979">
    <property type="entry name" value="TMEM70"/>
    <property type="match status" value="1"/>
</dbReference>
<reference evidence="3" key="1">
    <citation type="submission" date="2017-02" db="UniProtKB">
        <authorList>
            <consortium name="WormBaseParasite"/>
        </authorList>
    </citation>
    <scope>IDENTIFICATION</scope>
</reference>
<dbReference type="InterPro" id="IPR009724">
    <property type="entry name" value="TMEM70"/>
</dbReference>
<evidence type="ECO:0000313" key="3">
    <source>
        <dbReference type="WBParaSite" id="ASIM_0001371601-mRNA-1"/>
    </source>
</evidence>
<proteinExistence type="inferred from homology"/>
<dbReference type="PANTHER" id="PTHR13281">
    <property type="entry name" value="TRANSMEMBRANE PROTEIN 70, MITOCHONDRIAL"/>
    <property type="match status" value="1"/>
</dbReference>
<name>A0A0M3JZ15_ANISI</name>
<sequence>LYRNDSGRRVSANGAHELLKRGVFITKILSLSSSGLGLIMVPVLSSYLWAAASEQPSMMLFVIVSNTFLTLLSLTPLLLQFLVKRFIVDIYYNHKTKIFTSVHYGFLLNKRALRFTCEDVVDAARSPDINKLWLPLATVFVHKKPLLLSLDSNSYTDPNVFAMLTKNVNIPPGSD</sequence>
<dbReference type="GO" id="GO:0031966">
    <property type="term" value="C:mitochondrial membrane"/>
    <property type="evidence" value="ECO:0007669"/>
    <property type="project" value="TreeGrafter"/>
</dbReference>
<dbReference type="AlphaFoldDB" id="A0A0M3JZ15"/>
<dbReference type="InterPro" id="IPR045325">
    <property type="entry name" value="TMEM70/TMEM186/TMEM223"/>
</dbReference>
<evidence type="ECO:0000256" key="2">
    <source>
        <dbReference type="SAM" id="Phobius"/>
    </source>
</evidence>